<keyword evidence="5" id="KW-0762">Sugar transport</keyword>
<dbReference type="EMBL" id="JABMCC010000078">
    <property type="protein sequence ID" value="NUU52671.1"/>
    <property type="molecule type" value="Genomic_DNA"/>
</dbReference>
<dbReference type="InterPro" id="IPR050399">
    <property type="entry name" value="HPr"/>
</dbReference>
<keyword evidence="5" id="KW-0813">Transport</keyword>
<dbReference type="Pfam" id="PF00381">
    <property type="entry name" value="PTS-HPr"/>
    <property type="match status" value="1"/>
</dbReference>
<sequence length="88" mass="9515">MLESAFVVTSKNGVHARPATALVLSAKEYNAEIRLEYNGEKVNLKSIMSVMSLDIPHGAQIKIVASGTDEDEAIKNVEETLKTKGIAE</sequence>
<organism evidence="8 9">
    <name type="scientific">Paenibacillus taichungensis</name>
    <dbReference type="NCBI Taxonomy" id="484184"/>
    <lineage>
        <taxon>Bacteria</taxon>
        <taxon>Bacillati</taxon>
        <taxon>Bacillota</taxon>
        <taxon>Bacilli</taxon>
        <taxon>Bacillales</taxon>
        <taxon>Paenibacillaceae</taxon>
        <taxon>Paenibacillus</taxon>
    </lineage>
</organism>
<keyword evidence="6" id="KW-0598">Phosphotransferase system</keyword>
<dbReference type="GeneID" id="97129253"/>
<dbReference type="PANTHER" id="PTHR33705:SF2">
    <property type="entry name" value="PHOSPHOCARRIER PROTEIN NPR"/>
    <property type="match status" value="1"/>
</dbReference>
<dbReference type="CDD" id="cd00367">
    <property type="entry name" value="PTS-HPr_like"/>
    <property type="match status" value="1"/>
</dbReference>
<dbReference type="Proteomes" id="UP000577724">
    <property type="component" value="Unassembled WGS sequence"/>
</dbReference>
<evidence type="ECO:0000256" key="5">
    <source>
        <dbReference type="ARBA" id="ARBA00022597"/>
    </source>
</evidence>
<dbReference type="PROSITE" id="PS00589">
    <property type="entry name" value="PTS_HPR_SER"/>
    <property type="match status" value="1"/>
</dbReference>
<dbReference type="PANTHER" id="PTHR33705">
    <property type="entry name" value="PHOSPHOCARRIER PROTEIN HPR"/>
    <property type="match status" value="1"/>
</dbReference>
<dbReference type="SUPFAM" id="SSF55594">
    <property type="entry name" value="HPr-like"/>
    <property type="match status" value="1"/>
</dbReference>
<comment type="caution">
    <text evidence="8">The sequence shown here is derived from an EMBL/GenBank/DDBJ whole genome shotgun (WGS) entry which is preliminary data.</text>
</comment>
<dbReference type="NCBIfam" id="TIGR01003">
    <property type="entry name" value="PTS_HPr_family"/>
    <property type="match status" value="1"/>
</dbReference>
<keyword evidence="9" id="KW-1185">Reference proteome</keyword>
<dbReference type="RefSeq" id="WP_175380631.1">
    <property type="nucleotide sequence ID" value="NZ_CBCRYD010000020.1"/>
</dbReference>
<keyword evidence="4" id="KW-0963">Cytoplasm</keyword>
<dbReference type="PRINTS" id="PR00107">
    <property type="entry name" value="PHOSPHOCPHPR"/>
</dbReference>
<dbReference type="InterPro" id="IPR035895">
    <property type="entry name" value="HPr-like_sf"/>
</dbReference>
<evidence type="ECO:0000256" key="3">
    <source>
        <dbReference type="ARBA" id="ARBA00020422"/>
    </source>
</evidence>
<dbReference type="InterPro" id="IPR001020">
    <property type="entry name" value="PTS_HPr_His_P_site"/>
</dbReference>
<name>A0ABX2MCH5_9BACL</name>
<dbReference type="InterPro" id="IPR000032">
    <property type="entry name" value="HPr-like"/>
</dbReference>
<feature type="domain" description="HPr" evidence="7">
    <location>
        <begin position="1"/>
        <end position="88"/>
    </location>
</feature>
<evidence type="ECO:0000313" key="8">
    <source>
        <dbReference type="EMBL" id="NUU52671.1"/>
    </source>
</evidence>
<evidence type="ECO:0000256" key="1">
    <source>
        <dbReference type="ARBA" id="ARBA00003681"/>
    </source>
</evidence>
<dbReference type="InterPro" id="IPR002114">
    <property type="entry name" value="PTS_HPr_Ser_P_site"/>
</dbReference>
<evidence type="ECO:0000256" key="2">
    <source>
        <dbReference type="ARBA" id="ARBA00004496"/>
    </source>
</evidence>
<dbReference type="PROSITE" id="PS51350">
    <property type="entry name" value="PTS_HPR_DOM"/>
    <property type="match status" value="1"/>
</dbReference>
<comment type="subcellular location">
    <subcellularLocation>
        <location evidence="2">Cytoplasm</location>
    </subcellularLocation>
</comment>
<dbReference type="Gene3D" id="3.30.1340.10">
    <property type="entry name" value="HPr-like"/>
    <property type="match status" value="1"/>
</dbReference>
<gene>
    <name evidence="8" type="ORF">HP548_00965</name>
</gene>
<evidence type="ECO:0000313" key="9">
    <source>
        <dbReference type="Proteomes" id="UP000577724"/>
    </source>
</evidence>
<dbReference type="PROSITE" id="PS00369">
    <property type="entry name" value="PTS_HPR_HIS"/>
    <property type="match status" value="1"/>
</dbReference>
<reference evidence="8 9" key="1">
    <citation type="submission" date="2020-05" db="EMBL/GenBank/DDBJ databases">
        <title>Genome Sequencing of Type Strains.</title>
        <authorList>
            <person name="Lemaire J.F."/>
            <person name="Inderbitzin P."/>
            <person name="Gregorio O.A."/>
            <person name="Collins S.B."/>
            <person name="Wespe N."/>
            <person name="Knight-Connoni V."/>
        </authorList>
    </citation>
    <scope>NUCLEOTIDE SEQUENCE [LARGE SCALE GENOMIC DNA]</scope>
    <source>
        <strain evidence="8 9">DSM 19942</strain>
    </source>
</reference>
<accession>A0ABX2MCH5</accession>
<evidence type="ECO:0000256" key="4">
    <source>
        <dbReference type="ARBA" id="ARBA00022490"/>
    </source>
</evidence>
<protein>
    <recommendedName>
        <fullName evidence="3">Phosphocarrier protein HPr</fullName>
    </recommendedName>
</protein>
<dbReference type="NCBIfam" id="NF010352">
    <property type="entry name" value="PRK13780.1"/>
    <property type="match status" value="1"/>
</dbReference>
<comment type="function">
    <text evidence="1">General (non sugar-specific) component of the phosphoenolpyruvate-dependent sugar phosphotransferase system (sugar PTS). This major carbohydrate active-transport system catalyzes the phosphorylation of incoming sugar substrates concomitantly with their translocation across the cell membrane. The phosphoryl group from phosphoenolpyruvate (PEP) is transferred to the phosphoryl carrier protein HPr by enzyme I. Phospho-HPr then transfers it to the PTS EIIA domain.</text>
</comment>
<evidence type="ECO:0000256" key="6">
    <source>
        <dbReference type="ARBA" id="ARBA00022683"/>
    </source>
</evidence>
<proteinExistence type="predicted"/>
<evidence type="ECO:0000259" key="7">
    <source>
        <dbReference type="PROSITE" id="PS51350"/>
    </source>
</evidence>